<evidence type="ECO:0000256" key="3">
    <source>
        <dbReference type="ARBA" id="ARBA00022679"/>
    </source>
</evidence>
<evidence type="ECO:0000256" key="2">
    <source>
        <dbReference type="ARBA" id="ARBA00022603"/>
    </source>
</evidence>
<dbReference type="RefSeq" id="WP_316703449.1">
    <property type="nucleotide sequence ID" value="NZ_CP136336.1"/>
</dbReference>
<dbReference type="PANTHER" id="PTHR43591:SF24">
    <property type="entry name" value="2-METHOXY-6-POLYPRENYL-1,4-BENZOQUINOL METHYLASE, MITOCHONDRIAL"/>
    <property type="match status" value="1"/>
</dbReference>
<dbReference type="EMBL" id="CP136336">
    <property type="protein sequence ID" value="WOB10542.1"/>
    <property type="molecule type" value="Genomic_DNA"/>
</dbReference>
<name>A0ABZ0D5L5_9BURK</name>
<dbReference type="PROSITE" id="PS51608">
    <property type="entry name" value="SAM_MT_UBIE"/>
    <property type="match status" value="1"/>
</dbReference>
<gene>
    <name evidence="6" type="ORF">RXV79_10870</name>
</gene>
<proteinExistence type="predicted"/>
<keyword evidence="3 6" id="KW-0808">Transferase</keyword>
<dbReference type="Gene3D" id="3.40.50.150">
    <property type="entry name" value="Vaccinia Virus protein VP39"/>
    <property type="match status" value="1"/>
</dbReference>
<accession>A0ABZ0D5L5</accession>
<evidence type="ECO:0000256" key="4">
    <source>
        <dbReference type="ARBA" id="ARBA00022688"/>
    </source>
</evidence>
<dbReference type="EC" id="2.1.1.-" evidence="6"/>
<dbReference type="SUPFAM" id="SSF53335">
    <property type="entry name" value="S-adenosyl-L-methionine-dependent methyltransferases"/>
    <property type="match status" value="1"/>
</dbReference>
<dbReference type="Proteomes" id="UP001303946">
    <property type="component" value="Chromosome"/>
</dbReference>
<organism evidence="6 7">
    <name type="scientific">Piscinibacter gummiphilus</name>
    <dbReference type="NCBI Taxonomy" id="946333"/>
    <lineage>
        <taxon>Bacteria</taxon>
        <taxon>Pseudomonadati</taxon>
        <taxon>Pseudomonadota</taxon>
        <taxon>Betaproteobacteria</taxon>
        <taxon>Burkholderiales</taxon>
        <taxon>Sphaerotilaceae</taxon>
        <taxon>Piscinibacter</taxon>
    </lineage>
</organism>
<dbReference type="GO" id="GO:0008168">
    <property type="term" value="F:methyltransferase activity"/>
    <property type="evidence" value="ECO:0007669"/>
    <property type="project" value="UniProtKB-KW"/>
</dbReference>
<dbReference type="InterPro" id="IPR029063">
    <property type="entry name" value="SAM-dependent_MTases_sf"/>
</dbReference>
<dbReference type="GO" id="GO:0032259">
    <property type="term" value="P:methylation"/>
    <property type="evidence" value="ECO:0007669"/>
    <property type="project" value="UniProtKB-KW"/>
</dbReference>
<evidence type="ECO:0000256" key="1">
    <source>
        <dbReference type="ARBA" id="ARBA00022428"/>
    </source>
</evidence>
<evidence type="ECO:0000313" key="6">
    <source>
        <dbReference type="EMBL" id="WOB10542.1"/>
    </source>
</evidence>
<sequence>MTTPQGRPNAQAVQLPHQPLPDYYPSNDLQARESFLRKTFDDTAVDYNKLEAILGFGTGPSYRGRALKRAGLKPGMMVVDVGMGTGIVSQEILKITGEPLKLIGVDPSPGMMAQAKLPAEVVCKLGRAEEIPVPDASVDFLVMGYALRHISDFSKACAEFRRVLKPGGRLLILEITMPQSRLGTWVLKAYMRGVVPLLARFVSKSSTTPMLWRYYWDTIAGCIPPAQVIASLSAAGLLEASRYVELGIFSEYRAQG</sequence>
<keyword evidence="4" id="KW-0831">Ubiquinone biosynthesis</keyword>
<keyword evidence="5" id="KW-0949">S-adenosyl-L-methionine</keyword>
<dbReference type="PANTHER" id="PTHR43591">
    <property type="entry name" value="METHYLTRANSFERASE"/>
    <property type="match status" value="1"/>
</dbReference>
<protein>
    <submittedName>
        <fullName evidence="6">Class I SAM-dependent methyltransferase</fullName>
        <ecNumber evidence="6">2.1.1.-</ecNumber>
    </submittedName>
</protein>
<keyword evidence="2 6" id="KW-0489">Methyltransferase</keyword>
<evidence type="ECO:0000313" key="7">
    <source>
        <dbReference type="Proteomes" id="UP001303946"/>
    </source>
</evidence>
<dbReference type="CDD" id="cd02440">
    <property type="entry name" value="AdoMet_MTases"/>
    <property type="match status" value="1"/>
</dbReference>
<reference evidence="6 7" key="1">
    <citation type="submission" date="2023-10" db="EMBL/GenBank/DDBJ databases">
        <title>Bacteria for the degradation of biodegradable plastic PBAT(Polybutylene adipate terephthalate).</title>
        <authorList>
            <person name="Weon H.-Y."/>
            <person name="Yeon J."/>
        </authorList>
    </citation>
    <scope>NUCLEOTIDE SEQUENCE [LARGE SCALE GENOMIC DNA]</scope>
    <source>
        <strain evidence="6 7">SBD 7-3</strain>
    </source>
</reference>
<keyword evidence="7" id="KW-1185">Reference proteome</keyword>
<evidence type="ECO:0000256" key="5">
    <source>
        <dbReference type="ARBA" id="ARBA00022691"/>
    </source>
</evidence>
<dbReference type="InterPro" id="IPR023576">
    <property type="entry name" value="UbiE/COQ5_MeTrFase_CS"/>
</dbReference>
<dbReference type="Pfam" id="PF01209">
    <property type="entry name" value="Ubie_methyltran"/>
    <property type="match status" value="1"/>
</dbReference>
<dbReference type="InterPro" id="IPR004033">
    <property type="entry name" value="UbiE/COQ5_MeTrFase"/>
</dbReference>
<keyword evidence="1" id="KW-0474">Menaquinone biosynthesis</keyword>
<dbReference type="PROSITE" id="PS01184">
    <property type="entry name" value="UBIE_2"/>
    <property type="match status" value="1"/>
</dbReference>